<proteinExistence type="inferred from homology"/>
<dbReference type="PRINTS" id="PR00862">
    <property type="entry name" value="PROLIGOPTASE"/>
</dbReference>
<evidence type="ECO:0000259" key="2">
    <source>
        <dbReference type="Pfam" id="PF00326"/>
    </source>
</evidence>
<dbReference type="OrthoDB" id="9801421at2"/>
<sequence>MALPSYTRPPREVTLPLNRRRSSPVLLRADESGPYHEEHVTVPAAGVDIPLTVVSRRDCTTPAPLLLTAYGAYGTTRATHHDPFLTHLVDHGMRFAVAHVRGGGEKGRNWHDGGRVLNKPNALADLFSCLDHLEANGLATLGRVALMGGSAGGTLMAAALNVAPERFCAAVLEAPFVDVLASMVNPNLPLTASDRSEWGDPLTSEAALACIRSYSPYENLAHKAYPPVLITVRTHDTRVPPVQALKYAQRFRRNCAGGPVILLPEAGGHSGGASLQDSLRLHALQLAWVSTHLGLNLPQERLRE</sequence>
<dbReference type="GO" id="GO:0004252">
    <property type="term" value="F:serine-type endopeptidase activity"/>
    <property type="evidence" value="ECO:0007669"/>
    <property type="project" value="InterPro"/>
</dbReference>
<evidence type="ECO:0000256" key="1">
    <source>
        <dbReference type="ARBA" id="ARBA00005228"/>
    </source>
</evidence>
<dbReference type="EMBL" id="RQYT01000043">
    <property type="protein sequence ID" value="RRD48362.1"/>
    <property type="molecule type" value="Genomic_DNA"/>
</dbReference>
<dbReference type="InterPro" id="IPR001375">
    <property type="entry name" value="Peptidase_S9_cat"/>
</dbReference>
<dbReference type="PANTHER" id="PTHR11757:SF19">
    <property type="entry name" value="PROLYL ENDOPEPTIDASE-LIKE"/>
    <property type="match status" value="1"/>
</dbReference>
<dbReference type="Gene3D" id="3.40.50.1820">
    <property type="entry name" value="alpha/beta hydrolase"/>
    <property type="match status" value="1"/>
</dbReference>
<comment type="caution">
    <text evidence="3">The sequence shown here is derived from an EMBL/GenBank/DDBJ whole genome shotgun (WGS) entry which is preliminary data.</text>
</comment>
<name>A0A3P1WP62_9ACTN</name>
<organism evidence="3 4">
    <name type="scientific">Arachnia propionica</name>
    <dbReference type="NCBI Taxonomy" id="1750"/>
    <lineage>
        <taxon>Bacteria</taxon>
        <taxon>Bacillati</taxon>
        <taxon>Actinomycetota</taxon>
        <taxon>Actinomycetes</taxon>
        <taxon>Propionibacteriales</taxon>
        <taxon>Propionibacteriaceae</taxon>
        <taxon>Arachnia</taxon>
    </lineage>
</organism>
<evidence type="ECO:0000313" key="3">
    <source>
        <dbReference type="EMBL" id="RRD48362.1"/>
    </source>
</evidence>
<dbReference type="Pfam" id="PF00326">
    <property type="entry name" value="Peptidase_S9"/>
    <property type="match status" value="1"/>
</dbReference>
<dbReference type="InterPro" id="IPR029058">
    <property type="entry name" value="AB_hydrolase_fold"/>
</dbReference>
<feature type="domain" description="Peptidase S9 prolyl oligopeptidase catalytic" evidence="2">
    <location>
        <begin position="88"/>
        <end position="294"/>
    </location>
</feature>
<reference evidence="3 4" key="1">
    <citation type="submission" date="2018-11" db="EMBL/GenBank/DDBJ databases">
        <title>Genomes From Bacteria Associated with the Canine Oral Cavity: a Test Case for Automated Genome-Based Taxonomic Assignment.</title>
        <authorList>
            <person name="Coil D.A."/>
            <person name="Jospin G."/>
            <person name="Darling A.E."/>
            <person name="Wallis C."/>
            <person name="Davis I.J."/>
            <person name="Harris S."/>
            <person name="Eisen J.A."/>
            <person name="Holcombe L.J."/>
            <person name="O'Flynn C."/>
        </authorList>
    </citation>
    <scope>NUCLEOTIDE SEQUENCE [LARGE SCALE GENOMIC DNA]</scope>
    <source>
        <strain evidence="3 4">OH2822_COT-296</strain>
    </source>
</reference>
<dbReference type="AlphaFoldDB" id="A0A3P1WP62"/>
<dbReference type="InterPro" id="IPR051543">
    <property type="entry name" value="Serine_Peptidase_S9A"/>
</dbReference>
<dbReference type="SUPFAM" id="SSF53474">
    <property type="entry name" value="alpha/beta-Hydrolases"/>
    <property type="match status" value="1"/>
</dbReference>
<dbReference type="InterPro" id="IPR002470">
    <property type="entry name" value="Peptidase_S9A"/>
</dbReference>
<comment type="similarity">
    <text evidence="1">Belongs to the peptidase S9A family.</text>
</comment>
<dbReference type="PANTHER" id="PTHR11757">
    <property type="entry name" value="PROTEASE FAMILY S9A OLIGOPEPTIDASE"/>
    <property type="match status" value="1"/>
</dbReference>
<accession>A0A3P1WP62</accession>
<evidence type="ECO:0000313" key="4">
    <source>
        <dbReference type="Proteomes" id="UP000280935"/>
    </source>
</evidence>
<gene>
    <name evidence="3" type="ORF">EII35_13280</name>
</gene>
<dbReference type="GO" id="GO:0006508">
    <property type="term" value="P:proteolysis"/>
    <property type="evidence" value="ECO:0007669"/>
    <property type="project" value="InterPro"/>
</dbReference>
<protein>
    <recommendedName>
        <fullName evidence="2">Peptidase S9 prolyl oligopeptidase catalytic domain-containing protein</fullName>
    </recommendedName>
</protein>
<dbReference type="Proteomes" id="UP000280935">
    <property type="component" value="Unassembled WGS sequence"/>
</dbReference>